<evidence type="ECO:0000313" key="4">
    <source>
        <dbReference type="EMBL" id="MXU98045.1"/>
    </source>
</evidence>
<dbReference type="SMART" id="SM00343">
    <property type="entry name" value="ZnF_C2HC"/>
    <property type="match status" value="1"/>
</dbReference>
<dbReference type="SUPFAM" id="SSF57756">
    <property type="entry name" value="Retrovirus zinc finger-like domains"/>
    <property type="match status" value="1"/>
</dbReference>
<dbReference type="InterPro" id="IPR005162">
    <property type="entry name" value="Retrotrans_gag_dom"/>
</dbReference>
<dbReference type="Pfam" id="PF00098">
    <property type="entry name" value="zf-CCHC"/>
    <property type="match status" value="1"/>
</dbReference>
<evidence type="ECO:0000256" key="2">
    <source>
        <dbReference type="SAM" id="MobiDB-lite"/>
    </source>
</evidence>
<keyword evidence="1" id="KW-0863">Zinc-finger</keyword>
<dbReference type="PROSITE" id="PS50158">
    <property type="entry name" value="ZF_CCHC"/>
    <property type="match status" value="1"/>
</dbReference>
<keyword evidence="1" id="KW-0479">Metal-binding</keyword>
<evidence type="ECO:0000256" key="1">
    <source>
        <dbReference type="PROSITE-ProRule" id="PRU00047"/>
    </source>
</evidence>
<dbReference type="EMBL" id="GIFC01015962">
    <property type="protein sequence ID" value="MXU98045.1"/>
    <property type="molecule type" value="Transcribed_RNA"/>
</dbReference>
<protein>
    <submittedName>
        <fullName evidence="4">Putative transposon ty3-g gag-pol polyprotein</fullName>
    </submittedName>
</protein>
<dbReference type="InterPro" id="IPR036875">
    <property type="entry name" value="Znf_CCHC_sf"/>
</dbReference>
<dbReference type="InterPro" id="IPR001878">
    <property type="entry name" value="Znf_CCHC"/>
</dbReference>
<feature type="compositionally biased region" description="Polar residues" evidence="2">
    <location>
        <begin position="169"/>
        <end position="188"/>
    </location>
</feature>
<feature type="compositionally biased region" description="Basic and acidic residues" evidence="2">
    <location>
        <begin position="189"/>
        <end position="203"/>
    </location>
</feature>
<name>A0A6B0V8V3_IXORI</name>
<feature type="region of interest" description="Disordered" evidence="2">
    <location>
        <begin position="134"/>
        <end position="203"/>
    </location>
</feature>
<organism evidence="4">
    <name type="scientific">Ixodes ricinus</name>
    <name type="common">Common tick</name>
    <name type="synonym">Acarus ricinus</name>
    <dbReference type="NCBI Taxonomy" id="34613"/>
    <lineage>
        <taxon>Eukaryota</taxon>
        <taxon>Metazoa</taxon>
        <taxon>Ecdysozoa</taxon>
        <taxon>Arthropoda</taxon>
        <taxon>Chelicerata</taxon>
        <taxon>Arachnida</taxon>
        <taxon>Acari</taxon>
        <taxon>Parasitiformes</taxon>
        <taxon>Ixodida</taxon>
        <taxon>Ixodoidea</taxon>
        <taxon>Ixodidae</taxon>
        <taxon>Ixodinae</taxon>
        <taxon>Ixodes</taxon>
    </lineage>
</organism>
<dbReference type="Pfam" id="PF03732">
    <property type="entry name" value="Retrotrans_gag"/>
    <property type="match status" value="1"/>
</dbReference>
<dbReference type="Gene3D" id="4.10.60.10">
    <property type="entry name" value="Zinc finger, CCHC-type"/>
    <property type="match status" value="1"/>
</dbReference>
<proteinExistence type="predicted"/>
<accession>A0A6B0V8V3</accession>
<keyword evidence="1" id="KW-0862">Zinc</keyword>
<evidence type="ECO:0000259" key="3">
    <source>
        <dbReference type="PROSITE" id="PS50158"/>
    </source>
</evidence>
<reference evidence="4" key="1">
    <citation type="submission" date="2019-12" db="EMBL/GenBank/DDBJ databases">
        <title>An insight into the sialome of adult female Ixodes ricinus ticks feeding for 6 days.</title>
        <authorList>
            <person name="Perner J."/>
            <person name="Ribeiro J.M.C."/>
        </authorList>
    </citation>
    <scope>NUCLEOTIDE SEQUENCE</scope>
    <source>
        <strain evidence="4">Semi-engorged</strain>
        <tissue evidence="4">Salivary glands</tissue>
    </source>
</reference>
<dbReference type="GO" id="GO:0003676">
    <property type="term" value="F:nucleic acid binding"/>
    <property type="evidence" value="ECO:0007669"/>
    <property type="project" value="InterPro"/>
</dbReference>
<dbReference type="GO" id="GO:0008270">
    <property type="term" value="F:zinc ion binding"/>
    <property type="evidence" value="ECO:0007669"/>
    <property type="project" value="UniProtKB-KW"/>
</dbReference>
<feature type="domain" description="CCHC-type" evidence="3">
    <location>
        <begin position="211"/>
        <end position="227"/>
    </location>
</feature>
<sequence>MAVLHGWPDHFKLETAKLHLNGPARFWLQARIEELAGWEDFKLAFNKTFVGQTSTAEKWRKMQERTQQKSESTTAYFLEKMLLCKELNLSLEDAKEQVLIGLRSRDACISLTAKEHKDEDELLVDLRRLERVSGSRIQRSSADRAQGVTSSSAQLVKPPSSKPWASARQGVQPSSATTTQVDKTSTTPTDRRPGATPPKRDATERTLATVRCYGCGKYGHLAKDCPDKAKPTGNFVVNPNNNDPAKFLKTATINMVQQMTARIDTGSSKCMMGHAAAVKCKLQITCSSKGLYGFRSTNEYAVKSI</sequence>
<dbReference type="AlphaFoldDB" id="A0A6B0V8V3"/>